<proteinExistence type="predicted"/>
<dbReference type="EMBL" id="BLKW01000004">
    <property type="protein sequence ID" value="GFG75198.1"/>
    <property type="molecule type" value="Genomic_DNA"/>
</dbReference>
<name>A0A7I9XZG7_9MYCO</name>
<dbReference type="AlphaFoldDB" id="A0A7I9XZG7"/>
<sequence length="168" mass="17400">MGGGEAVEALLFGRGRNQAPIAMPAITASAVMSKMRVSHCDGRLGVGRAVGGHGGEAVGGPGGGGGDNCGMGFIVLLPRYHGSHHASAAPQLIDASKLAALVNLRDVVRCERFYAADPRKLAIPDCDNPLDKPGRSQFRFGVTRLGEIEDRGQRSLGRHGASLAGPLH</sequence>
<evidence type="ECO:0000313" key="1">
    <source>
        <dbReference type="EMBL" id="GFG75198.1"/>
    </source>
</evidence>
<reference evidence="1 2" key="1">
    <citation type="journal article" date="2019" name="Emerg. Microbes Infect.">
        <title>Comprehensive subspecies identification of 175 nontuberculous mycobacteria species based on 7547 genomic profiles.</title>
        <authorList>
            <person name="Matsumoto Y."/>
            <person name="Kinjo T."/>
            <person name="Motooka D."/>
            <person name="Nabeya D."/>
            <person name="Jung N."/>
            <person name="Uechi K."/>
            <person name="Horii T."/>
            <person name="Iida T."/>
            <person name="Fujita J."/>
            <person name="Nakamura S."/>
        </authorList>
    </citation>
    <scope>NUCLEOTIDE SEQUENCE [LARGE SCALE GENOMIC DNA]</scope>
    <source>
        <strain evidence="1 2">JCM 17322</strain>
    </source>
</reference>
<keyword evidence="2" id="KW-1185">Reference proteome</keyword>
<comment type="caution">
    <text evidence="1">The sequence shown here is derived from an EMBL/GenBank/DDBJ whole genome shotgun (WGS) entry which is preliminary data.</text>
</comment>
<evidence type="ECO:0000313" key="2">
    <source>
        <dbReference type="Proteomes" id="UP000465361"/>
    </source>
</evidence>
<protein>
    <submittedName>
        <fullName evidence="1">Uncharacterized protein</fullName>
    </submittedName>
</protein>
<organism evidence="1 2">
    <name type="scientific">Mycobacterium botniense</name>
    <dbReference type="NCBI Taxonomy" id="84962"/>
    <lineage>
        <taxon>Bacteria</taxon>
        <taxon>Bacillati</taxon>
        <taxon>Actinomycetota</taxon>
        <taxon>Actinomycetes</taxon>
        <taxon>Mycobacteriales</taxon>
        <taxon>Mycobacteriaceae</taxon>
        <taxon>Mycobacterium</taxon>
    </lineage>
</organism>
<accession>A0A7I9XZG7</accession>
<dbReference type="Proteomes" id="UP000465361">
    <property type="component" value="Unassembled WGS sequence"/>
</dbReference>
<gene>
    <name evidence="1" type="ORF">MBOT_25630</name>
</gene>